<keyword evidence="4" id="KW-0175">Coiled coil</keyword>
<evidence type="ECO:0000256" key="4">
    <source>
        <dbReference type="SAM" id="Coils"/>
    </source>
</evidence>
<feature type="coiled-coil region" evidence="4">
    <location>
        <begin position="88"/>
        <end position="115"/>
    </location>
</feature>
<dbReference type="RefSeq" id="WP_285629342.1">
    <property type="nucleotide sequence ID" value="NZ_BSTJ01000009.1"/>
</dbReference>
<dbReference type="InterPro" id="IPR050679">
    <property type="entry name" value="Bact_HTH_transcr_reg"/>
</dbReference>
<dbReference type="InterPro" id="IPR036388">
    <property type="entry name" value="WH-like_DNA-bd_sf"/>
</dbReference>
<evidence type="ECO:0000313" key="7">
    <source>
        <dbReference type="Proteomes" id="UP001165135"/>
    </source>
</evidence>
<sequence>MVERTGRAGYLQIADDLRERIRTGEMAPGSPLPSTARLAETYEVSLGVVKMAVGILRTEGLVVGQQGKGVFVREGAAPEPSGTSEDPLTEIRAALREQSRRIERLEATVAELGGRSASAKK</sequence>
<dbReference type="PANTHER" id="PTHR44846">
    <property type="entry name" value="MANNOSYL-D-GLYCERATE TRANSPORT/METABOLISM SYSTEM REPRESSOR MNGR-RELATED"/>
    <property type="match status" value="1"/>
</dbReference>
<accession>A0A9W6RN08</accession>
<name>A0A9W6RN08_9ACTN</name>
<keyword evidence="2" id="KW-0238">DNA-binding</keyword>
<evidence type="ECO:0000256" key="2">
    <source>
        <dbReference type="ARBA" id="ARBA00023125"/>
    </source>
</evidence>
<dbReference type="PANTHER" id="PTHR44846:SF17">
    <property type="entry name" value="GNTR-FAMILY TRANSCRIPTIONAL REGULATOR"/>
    <property type="match status" value="1"/>
</dbReference>
<dbReference type="SMART" id="SM00345">
    <property type="entry name" value="HTH_GNTR"/>
    <property type="match status" value="1"/>
</dbReference>
<dbReference type="CDD" id="cd07377">
    <property type="entry name" value="WHTH_GntR"/>
    <property type="match status" value="1"/>
</dbReference>
<keyword evidence="1" id="KW-0805">Transcription regulation</keyword>
<proteinExistence type="predicted"/>
<evidence type="ECO:0000256" key="3">
    <source>
        <dbReference type="ARBA" id="ARBA00023163"/>
    </source>
</evidence>
<dbReference type="Pfam" id="PF00392">
    <property type="entry name" value="GntR"/>
    <property type="match status" value="1"/>
</dbReference>
<organism evidence="6 7">
    <name type="scientific">Actinoallomurus iriomotensis</name>
    <dbReference type="NCBI Taxonomy" id="478107"/>
    <lineage>
        <taxon>Bacteria</taxon>
        <taxon>Bacillati</taxon>
        <taxon>Actinomycetota</taxon>
        <taxon>Actinomycetes</taxon>
        <taxon>Streptosporangiales</taxon>
        <taxon>Thermomonosporaceae</taxon>
        <taxon>Actinoallomurus</taxon>
    </lineage>
</organism>
<keyword evidence="3" id="KW-0804">Transcription</keyword>
<dbReference type="SUPFAM" id="SSF46785">
    <property type="entry name" value="Winged helix' DNA-binding domain"/>
    <property type="match status" value="1"/>
</dbReference>
<dbReference type="GO" id="GO:0003700">
    <property type="term" value="F:DNA-binding transcription factor activity"/>
    <property type="evidence" value="ECO:0007669"/>
    <property type="project" value="InterPro"/>
</dbReference>
<dbReference type="EMBL" id="BSTJ01000009">
    <property type="protein sequence ID" value="GLY78479.1"/>
    <property type="molecule type" value="Genomic_DNA"/>
</dbReference>
<evidence type="ECO:0000313" key="6">
    <source>
        <dbReference type="EMBL" id="GLY78479.1"/>
    </source>
</evidence>
<feature type="domain" description="HTH gntR-type" evidence="5">
    <location>
        <begin position="7"/>
        <end position="75"/>
    </location>
</feature>
<dbReference type="Gene3D" id="1.10.10.10">
    <property type="entry name" value="Winged helix-like DNA-binding domain superfamily/Winged helix DNA-binding domain"/>
    <property type="match status" value="1"/>
</dbReference>
<dbReference type="AlphaFoldDB" id="A0A9W6RN08"/>
<evidence type="ECO:0000256" key="1">
    <source>
        <dbReference type="ARBA" id="ARBA00023015"/>
    </source>
</evidence>
<dbReference type="GO" id="GO:0045892">
    <property type="term" value="P:negative regulation of DNA-templated transcription"/>
    <property type="evidence" value="ECO:0007669"/>
    <property type="project" value="TreeGrafter"/>
</dbReference>
<dbReference type="PROSITE" id="PS50949">
    <property type="entry name" value="HTH_GNTR"/>
    <property type="match status" value="1"/>
</dbReference>
<dbReference type="GO" id="GO:0003677">
    <property type="term" value="F:DNA binding"/>
    <property type="evidence" value="ECO:0007669"/>
    <property type="project" value="UniProtKB-KW"/>
</dbReference>
<gene>
    <name evidence="6" type="ORF">Airi01_067460</name>
</gene>
<protein>
    <recommendedName>
        <fullName evidence="5">HTH gntR-type domain-containing protein</fullName>
    </recommendedName>
</protein>
<dbReference type="Proteomes" id="UP001165135">
    <property type="component" value="Unassembled WGS sequence"/>
</dbReference>
<dbReference type="InterPro" id="IPR036390">
    <property type="entry name" value="WH_DNA-bd_sf"/>
</dbReference>
<evidence type="ECO:0000259" key="5">
    <source>
        <dbReference type="PROSITE" id="PS50949"/>
    </source>
</evidence>
<reference evidence="6" key="1">
    <citation type="submission" date="2023-03" db="EMBL/GenBank/DDBJ databases">
        <title>Actinoallomurus iriomotensis NBRC 103681.</title>
        <authorList>
            <person name="Ichikawa N."/>
            <person name="Sato H."/>
            <person name="Tonouchi N."/>
        </authorList>
    </citation>
    <scope>NUCLEOTIDE SEQUENCE</scope>
    <source>
        <strain evidence="6">NBRC 103681</strain>
    </source>
</reference>
<dbReference type="InterPro" id="IPR000524">
    <property type="entry name" value="Tscrpt_reg_HTH_GntR"/>
</dbReference>
<comment type="caution">
    <text evidence="6">The sequence shown here is derived from an EMBL/GenBank/DDBJ whole genome shotgun (WGS) entry which is preliminary data.</text>
</comment>